<name>A0AC58MPJ6_CASCN</name>
<proteinExistence type="predicted"/>
<sequence length="1143" mass="131719">MANNTEFSGFSFGSKMSNIWVDFLRSMFLSTPQDLPEIILILSLICTVGAFVNMYLKDFPIPPPVILFLIGFSFEMLSFTSFQVQKYAEAIQWMSPELFFGLFTPVIIFTVAFDMDVYMLQKLLWQILLITVPGFVVNYILILWYLQSVTKLPLKTIPWLLFAAVLVSSDPMLTAASIRDLGLSRGLTNLINGESLMTSVISLIIYRSVVNINLKRKLMMNHSMARDVMSGIWTNFIQSFLFGIINSKLMQLWMSTVFDDDVNHISLIFSILYLVFYVCELVGMSGIFTLATMGLFLNATSFKPGVESLLLEFWNCLSFVAFLMVFTFIGLLIPAYVYLHISFSDIYYSLNIYFTLIILRLLVLLLMSPLLFRLGNGFSWRWAFIMVWSEMKGMPNINMALLLAYSDLSLGTESEKSQVLFHGVSVCLITLIVNRFILPKAVTKLGLRDVTSTKYKSVCYTFQHFQELTKSTASALKFDKDLANADWNVVEKAILLQNPYALKQEDTTERQKVTCPDCNKEIDETLNIEAIELANRRLLSAQIASYQRQYRNETLSQNAVQMLVGATGSFGEKKGKYMSPETIKNYCESRKLFAFIRKVLLNWVYNTKKEKGVPSRYLILRVCHKIVFADEFEYIGYLVVVMNVYPIVLSWISHLNNIYDLEIRHSNYYFLAFYILEALLKMAAMRKEYFSQAWNLFELVITSVGITDVILIETEAINYDLDLIETVVIMKIVRMLRILRLLKLITPKLLQIIDKKMSHQMSFHYAIIKGYVQGEADVLNIIDQIASSNQVKQILLKRVTRNMENAMRELGYLEYDHPEIAVTMKTKEEINVMLNMAKEIVKTFRSKGIIHKAEGAEINKLIMAKKREVLDFQSIIKPPSVEEILYHISWLNKDDDCIQFIQERARIITYDCGNDIFEEGDEPKGIYIIISGMVKLKRAKPGIDADQAPVEPEEKGYPLLFTDYVLSGEIIGELNCLINEPMKYSATCKTVVETYFIPKSHLYEGFKTSFPLMQNKMWRKIGLGITAQKIREDLSYEDWNYKLQLKLSNVYIKNIPRTTRTVIYDENVTHVVLIHGAVEDCQFRKVYKAPFLIPVTCHQIQGTEDFTKVMIIQMSFDMKKHRSNKRKYAPPHKFSGIKDFIVN</sequence>
<organism evidence="1 2">
    <name type="scientific">Castor canadensis</name>
    <name type="common">American beaver</name>
    <dbReference type="NCBI Taxonomy" id="51338"/>
    <lineage>
        <taxon>Eukaryota</taxon>
        <taxon>Metazoa</taxon>
        <taxon>Chordata</taxon>
        <taxon>Craniata</taxon>
        <taxon>Vertebrata</taxon>
        <taxon>Euteleostomi</taxon>
        <taxon>Mammalia</taxon>
        <taxon>Eutheria</taxon>
        <taxon>Euarchontoglires</taxon>
        <taxon>Glires</taxon>
        <taxon>Rodentia</taxon>
        <taxon>Castorimorpha</taxon>
        <taxon>Castoridae</taxon>
        <taxon>Castor</taxon>
    </lineage>
</organism>
<accession>A0AC58MPJ6</accession>
<dbReference type="RefSeq" id="XP_073931326.1">
    <property type="nucleotide sequence ID" value="XM_074075225.1"/>
</dbReference>
<evidence type="ECO:0000313" key="2">
    <source>
        <dbReference type="RefSeq" id="XP_073931326.1"/>
    </source>
</evidence>
<protein>
    <submittedName>
        <fullName evidence="2">Solute carrier family 9 member C1</fullName>
    </submittedName>
</protein>
<keyword evidence="1" id="KW-1185">Reference proteome</keyword>
<gene>
    <name evidence="2" type="primary">Slc9c1</name>
</gene>
<evidence type="ECO:0000313" key="1">
    <source>
        <dbReference type="Proteomes" id="UP001732720"/>
    </source>
</evidence>
<dbReference type="Proteomes" id="UP001732720">
    <property type="component" value="Chromosome 5"/>
</dbReference>
<reference evidence="2" key="1">
    <citation type="submission" date="2025-08" db="UniProtKB">
        <authorList>
            <consortium name="RefSeq"/>
        </authorList>
    </citation>
    <scope>IDENTIFICATION</scope>
</reference>